<feature type="signal peptide" evidence="13">
    <location>
        <begin position="1"/>
        <end position="30"/>
    </location>
</feature>
<dbReference type="AlphaFoldDB" id="A0A226N4Z4"/>
<comment type="caution">
    <text evidence="17">The sequence shown here is derived from an EMBL/GenBank/DDBJ whole genome shotgun (WGS) entry which is preliminary data.</text>
</comment>
<evidence type="ECO:0000256" key="2">
    <source>
        <dbReference type="ARBA" id="ARBA00008054"/>
    </source>
</evidence>
<evidence type="ECO:0000259" key="16">
    <source>
        <dbReference type="Pfam" id="PF20806"/>
    </source>
</evidence>
<dbReference type="Pfam" id="PF20805">
    <property type="entry name" value="Integrin_A_Ig_2"/>
    <property type="match status" value="1"/>
</dbReference>
<dbReference type="GO" id="GO:0005178">
    <property type="term" value="F:integrin binding"/>
    <property type="evidence" value="ECO:0007669"/>
    <property type="project" value="TreeGrafter"/>
</dbReference>
<dbReference type="InterPro" id="IPR000413">
    <property type="entry name" value="Integrin_alpha"/>
</dbReference>
<keyword evidence="5" id="KW-0677">Repeat</keyword>
<evidence type="ECO:0000256" key="4">
    <source>
        <dbReference type="ARBA" id="ARBA00022729"/>
    </source>
</evidence>
<dbReference type="InterPro" id="IPR048286">
    <property type="entry name" value="Integrin_alpha_Ig-like_3"/>
</dbReference>
<dbReference type="InterPro" id="IPR048285">
    <property type="entry name" value="Integrin_alpha_Ig-like_2"/>
</dbReference>
<dbReference type="PRINTS" id="PR01185">
    <property type="entry name" value="INTEGRINA"/>
</dbReference>
<comment type="caution">
    <text evidence="13">Lacks conserved residue(s) required for the propagation of feature annotation.</text>
</comment>
<dbReference type="GO" id="GO:0007160">
    <property type="term" value="P:cell-matrix adhesion"/>
    <property type="evidence" value="ECO:0007669"/>
    <property type="project" value="TreeGrafter"/>
</dbReference>
<keyword evidence="11" id="KW-0325">Glycoprotein</keyword>
<evidence type="ECO:0000256" key="8">
    <source>
        <dbReference type="ARBA" id="ARBA00023037"/>
    </source>
</evidence>
<keyword evidence="18" id="KW-1185">Reference proteome</keyword>
<evidence type="ECO:0000259" key="14">
    <source>
        <dbReference type="Pfam" id="PF08441"/>
    </source>
</evidence>
<dbReference type="PROSITE" id="PS51470">
    <property type="entry name" value="FG_GAP"/>
    <property type="match status" value="4"/>
</dbReference>
<comment type="subcellular location">
    <subcellularLocation>
        <location evidence="1 13">Membrane</location>
        <topology evidence="1 13">Single-pass type I membrane protein</topology>
    </subcellularLocation>
</comment>
<keyword evidence="10 13" id="KW-0675">Receptor</keyword>
<dbReference type="InterPro" id="IPR028994">
    <property type="entry name" value="Integrin_alpha_N"/>
</dbReference>
<proteinExistence type="inferred from homology"/>
<keyword evidence="7 13" id="KW-1133">Transmembrane helix</keyword>
<dbReference type="STRING" id="9009.A0A226N4Z4"/>
<evidence type="ECO:0000256" key="7">
    <source>
        <dbReference type="ARBA" id="ARBA00022989"/>
    </source>
</evidence>
<keyword evidence="8 13" id="KW-0401">Integrin</keyword>
<evidence type="ECO:0000256" key="1">
    <source>
        <dbReference type="ARBA" id="ARBA00004479"/>
    </source>
</evidence>
<keyword evidence="6 13" id="KW-0130">Cell adhesion</keyword>
<reference evidence="17 18" key="1">
    <citation type="submission" date="2016-07" db="EMBL/GenBank/DDBJ databases">
        <title>Disparate Historic Effective Population Sizes Predicted by Modern Levels of Genome Diversity for the Scaled Quail (Callipepla squamata) and the Northern Bobwhite (Colinus virginianus): Inferences from First and Second Generation Draft Genome Assemblies for Sympatric New World Quail.</title>
        <authorList>
            <person name="Oldeschulte D.L."/>
            <person name="Halley Y.A."/>
            <person name="Bhattarai E.K."/>
            <person name="Brashear W.A."/>
            <person name="Hill J."/>
            <person name="Metz R.P."/>
            <person name="Johnson C.D."/>
            <person name="Rollins D."/>
            <person name="Peterson M.J."/>
            <person name="Bickhart D.M."/>
            <person name="Decker J.E."/>
            <person name="Seabury C.M."/>
        </authorList>
    </citation>
    <scope>NUCLEOTIDE SEQUENCE [LARGE SCALE GENOMIC DNA]</scope>
    <source>
        <strain evidence="17 18">Texas</strain>
        <tissue evidence="17">Leg muscle</tissue>
    </source>
</reference>
<dbReference type="Proteomes" id="UP000198323">
    <property type="component" value="Unassembled WGS sequence"/>
</dbReference>
<dbReference type="PANTHER" id="PTHR23220">
    <property type="entry name" value="INTEGRIN ALPHA"/>
    <property type="match status" value="1"/>
</dbReference>
<gene>
    <name evidence="17" type="ORF">ASZ78_014168</name>
</gene>
<evidence type="ECO:0000256" key="10">
    <source>
        <dbReference type="ARBA" id="ARBA00023170"/>
    </source>
</evidence>
<dbReference type="Gene3D" id="2.60.40.1460">
    <property type="entry name" value="Integrin domains. Chain A, domain 2"/>
    <property type="match status" value="1"/>
</dbReference>
<dbReference type="GO" id="GO:0009897">
    <property type="term" value="C:external side of plasma membrane"/>
    <property type="evidence" value="ECO:0007669"/>
    <property type="project" value="TreeGrafter"/>
</dbReference>
<evidence type="ECO:0000313" key="17">
    <source>
        <dbReference type="EMBL" id="OXB62568.1"/>
    </source>
</evidence>
<dbReference type="SMART" id="SM00191">
    <property type="entry name" value="Int_alpha"/>
    <property type="match status" value="5"/>
</dbReference>
<keyword evidence="9 13" id="KW-0472">Membrane</keyword>
<dbReference type="OrthoDB" id="5317514at2759"/>
<feature type="repeat" description="FG-GAP" evidence="12">
    <location>
        <begin position="32"/>
        <end position="97"/>
    </location>
</feature>
<keyword evidence="3 13" id="KW-0812">Transmembrane</keyword>
<sequence length="962" mass="108102">MRSCGRAARWAAPLLPLLLLLWQCLPRARTYNVDTRHPLLFRGDNGTFFGYSVLLLDHGEERWLVVGAPQASWAANSSVLSPGAIFRCRIGSNPRGRCEQLQLGESAACGHRWKNVFYIKNEHKLPYGICFAVSSDFRTELSRRICPCYVGKQNAFLGKDKMQNSELVSASLEDPVMNSETAYFSSFLMFLSYTQTMCESLEKIMGHARLECLVFTLGFVLKISYICVLHFCFAGYSVGAGHFLTSSSTEVIGGAPQQEQTGKAYIFSTDKQINILFELRGKKLGSYFGAAVCAVDLNSDGLSDLLVGAPMESTIREEGRVYVYINSGSDAKMVELDIELSGSDSYAARFGESIANLGDIDNDGFEDVAIGAPQEDDLKGAIYIYNGREDGITPSFSQRIQGQQVSNSLSMFGQSIASGIDADNNGYQDIAVGAFLSDSAVVLRTKPVIIVEASLKHLESVNRTNLNCMENDQPATCMSLEICFTYTGREVPGYVVFITFMFFIFYFAEMFYNLSVDVKRKVDTQARFYFYANGTSDTTFGSVKINRKKIACKGHPAFMRKDVRDILTPVHVEASYRLGQHILQKRDTQEFSPLQPVLQRRKEKDIIKSKFVFARICSQENCSADLRVSGKVTFPKPHDKKMYLVVGSTKTLLLNVSLHNAGDDAYETVLHIQFPKGLYFIRVPDLEEKQIHCEVLDKDIHAVKLECSVGYLYVDQKSKLDFSFPLDASSFTRADDDLNIIINASCKNEDKNMLRDNMVTVAVPLKYEIELNAHGFVTPASFVYGTKENEASVTCMEESINFTFHVISAGPSMAPNVNLELMIPNAFPPHDFKLFNVLDIKVSTCYLIFYYIYMNSMNTRSIAGLSDSYFYFQTTSGECFYSEYPKNCNAAEKTENILKDVVTFFSKPAKRQLLYCLRLMTYMILESVGVFQIGFFKRQYKPVPQDVNRRDSWSFTSGNKDD</sequence>
<dbReference type="InterPro" id="IPR013519">
    <property type="entry name" value="Int_alpha_beta-p"/>
</dbReference>
<dbReference type="SUPFAM" id="SSF69179">
    <property type="entry name" value="Integrin domains"/>
    <property type="match status" value="3"/>
</dbReference>
<dbReference type="Pfam" id="PF08441">
    <property type="entry name" value="Integrin_A_Ig_1"/>
    <property type="match status" value="1"/>
</dbReference>
<name>A0A226N4Z4_CALSU</name>
<evidence type="ECO:0000256" key="13">
    <source>
        <dbReference type="RuleBase" id="RU003762"/>
    </source>
</evidence>
<dbReference type="InterPro" id="IPR013517">
    <property type="entry name" value="FG-GAP"/>
</dbReference>
<accession>A0A226N4Z4</accession>
<dbReference type="SUPFAM" id="SSF69318">
    <property type="entry name" value="Integrin alpha N-terminal domain"/>
    <property type="match status" value="1"/>
</dbReference>
<feature type="domain" description="Integrin alpha first immunoglubulin-like" evidence="14">
    <location>
        <begin position="445"/>
        <end position="614"/>
    </location>
</feature>
<dbReference type="InterPro" id="IPR032695">
    <property type="entry name" value="Integrin_dom_sf"/>
</dbReference>
<keyword evidence="4 13" id="KW-0732">Signal</keyword>
<evidence type="ECO:0000256" key="9">
    <source>
        <dbReference type="ARBA" id="ARBA00023136"/>
    </source>
</evidence>
<dbReference type="Gene3D" id="2.60.40.1510">
    <property type="entry name" value="ntegrin, alpha v. Chain A, domain 3"/>
    <property type="match status" value="1"/>
</dbReference>
<dbReference type="GO" id="GO:0008305">
    <property type="term" value="C:integrin complex"/>
    <property type="evidence" value="ECO:0007669"/>
    <property type="project" value="InterPro"/>
</dbReference>
<evidence type="ECO:0000256" key="5">
    <source>
        <dbReference type="ARBA" id="ARBA00022737"/>
    </source>
</evidence>
<evidence type="ECO:0000259" key="15">
    <source>
        <dbReference type="Pfam" id="PF20805"/>
    </source>
</evidence>
<dbReference type="Gene3D" id="2.130.10.130">
    <property type="entry name" value="Integrin alpha, N-terminal"/>
    <property type="match status" value="1"/>
</dbReference>
<dbReference type="Pfam" id="PF01839">
    <property type="entry name" value="FG-GAP"/>
    <property type="match status" value="2"/>
</dbReference>
<feature type="repeat" description="FG-GAP" evidence="12">
    <location>
        <begin position="335"/>
        <end position="394"/>
    </location>
</feature>
<evidence type="ECO:0000256" key="11">
    <source>
        <dbReference type="ARBA" id="ARBA00023180"/>
    </source>
</evidence>
<dbReference type="Pfam" id="PF20806">
    <property type="entry name" value="Integrin_A_Ig_3"/>
    <property type="match status" value="1"/>
</dbReference>
<dbReference type="EMBL" id="MCFN01000208">
    <property type="protein sequence ID" value="OXB62568.1"/>
    <property type="molecule type" value="Genomic_DNA"/>
</dbReference>
<feature type="transmembrane region" description="Helical" evidence="13">
    <location>
        <begin position="491"/>
        <end position="512"/>
    </location>
</feature>
<evidence type="ECO:0000256" key="6">
    <source>
        <dbReference type="ARBA" id="ARBA00022889"/>
    </source>
</evidence>
<feature type="repeat" description="FG-GAP" evidence="12">
    <location>
        <begin position="398"/>
        <end position="460"/>
    </location>
</feature>
<evidence type="ECO:0000256" key="12">
    <source>
        <dbReference type="PROSITE-ProRule" id="PRU00803"/>
    </source>
</evidence>
<feature type="repeat" description="FG-GAP" evidence="12">
    <location>
        <begin position="274"/>
        <end position="333"/>
    </location>
</feature>
<feature type="chain" id="PRO_5011822890" evidence="13">
    <location>
        <begin position="31"/>
        <end position="962"/>
    </location>
</feature>
<organism evidence="17 18">
    <name type="scientific">Callipepla squamata</name>
    <name type="common">Scaled quail</name>
    <dbReference type="NCBI Taxonomy" id="9009"/>
    <lineage>
        <taxon>Eukaryota</taxon>
        <taxon>Metazoa</taxon>
        <taxon>Chordata</taxon>
        <taxon>Craniata</taxon>
        <taxon>Vertebrata</taxon>
        <taxon>Euteleostomi</taxon>
        <taxon>Archelosauria</taxon>
        <taxon>Archosauria</taxon>
        <taxon>Dinosauria</taxon>
        <taxon>Saurischia</taxon>
        <taxon>Theropoda</taxon>
        <taxon>Coelurosauria</taxon>
        <taxon>Aves</taxon>
        <taxon>Neognathae</taxon>
        <taxon>Galloanserae</taxon>
        <taxon>Galliformes</taxon>
        <taxon>Odontophoridae</taxon>
        <taxon>Callipepla</taxon>
    </lineage>
</organism>
<feature type="transmembrane region" description="Helical" evidence="13">
    <location>
        <begin position="915"/>
        <end position="936"/>
    </location>
</feature>
<protein>
    <submittedName>
        <fullName evidence="17">Uncharacterized protein</fullName>
    </submittedName>
</protein>
<feature type="domain" description="Integrin alpha third immunoglobulin-like" evidence="16">
    <location>
        <begin position="773"/>
        <end position="844"/>
    </location>
</feature>
<dbReference type="GO" id="GO:0098609">
    <property type="term" value="P:cell-cell adhesion"/>
    <property type="evidence" value="ECO:0007669"/>
    <property type="project" value="TreeGrafter"/>
</dbReference>
<evidence type="ECO:0000313" key="18">
    <source>
        <dbReference type="Proteomes" id="UP000198323"/>
    </source>
</evidence>
<dbReference type="GO" id="GO:0033627">
    <property type="term" value="P:cell adhesion mediated by integrin"/>
    <property type="evidence" value="ECO:0007669"/>
    <property type="project" value="TreeGrafter"/>
</dbReference>
<dbReference type="Gene3D" id="2.60.40.1530">
    <property type="entry name" value="ntegrin, alpha v. Chain A, domain 4"/>
    <property type="match status" value="1"/>
</dbReference>
<dbReference type="PANTHER" id="PTHR23220:SF78">
    <property type="entry name" value="INTEGRIN ALPHA-4"/>
    <property type="match status" value="1"/>
</dbReference>
<evidence type="ECO:0000256" key="3">
    <source>
        <dbReference type="ARBA" id="ARBA00022692"/>
    </source>
</evidence>
<dbReference type="InterPro" id="IPR013649">
    <property type="entry name" value="Integrin_alpha_Ig-like_1"/>
</dbReference>
<comment type="similarity">
    <text evidence="2 13">Belongs to the integrin alpha chain family.</text>
</comment>
<feature type="domain" description="Integrin alpha second immunoglobulin-like" evidence="15">
    <location>
        <begin position="617"/>
        <end position="764"/>
    </location>
</feature>
<dbReference type="GO" id="GO:0007229">
    <property type="term" value="P:integrin-mediated signaling pathway"/>
    <property type="evidence" value="ECO:0007669"/>
    <property type="project" value="UniProtKB-KW"/>
</dbReference>